<evidence type="ECO:0000256" key="11">
    <source>
        <dbReference type="ARBA" id="ARBA00023134"/>
    </source>
</evidence>
<dbReference type="GO" id="GO:0003924">
    <property type="term" value="F:GTPase activity"/>
    <property type="evidence" value="ECO:0007669"/>
    <property type="project" value="InterPro"/>
</dbReference>
<dbReference type="PROSITE" id="PS00301">
    <property type="entry name" value="G_TR_1"/>
    <property type="match status" value="1"/>
</dbReference>
<dbReference type="EC" id="2.7.7.4" evidence="16"/>
<dbReference type="Pfam" id="PF01583">
    <property type="entry name" value="APS_kinase"/>
    <property type="match status" value="1"/>
</dbReference>
<comment type="pathway">
    <text evidence="3 17">Sulfur metabolism; hydrogen sulfide biosynthesis; sulfite from sulfate: step 2/3.</text>
</comment>
<protein>
    <recommendedName>
        <fullName evidence="16 17">Multifunctional fusion protein</fullName>
    </recommendedName>
    <domain>
        <recommendedName>
            <fullName evidence="16">Sulfate adenylyltransferase subunit 1</fullName>
            <ecNumber evidence="16">2.7.7.4</ecNumber>
        </recommendedName>
        <alternativeName>
            <fullName evidence="16">ATP-sulfurylase large subunit</fullName>
        </alternativeName>
        <alternativeName>
            <fullName evidence="16">Sulfate adenylate transferase</fullName>
            <shortName evidence="16">SAT</shortName>
        </alternativeName>
    </domain>
    <domain>
        <recommendedName>
            <fullName evidence="17">Adenylyl-sulfate kinase</fullName>
            <ecNumber evidence="17">2.7.1.25</ecNumber>
        </recommendedName>
        <alternativeName>
            <fullName evidence="17">APS kinase</fullName>
        </alternativeName>
        <alternativeName>
            <fullName evidence="17">ATP adenosine-5'-phosphosulfate 3'-phosphotransferase</fullName>
        </alternativeName>
        <alternativeName>
            <fullName evidence="17">Adenosine-5'-phosphosulfate kinase</fullName>
        </alternativeName>
    </domain>
</protein>
<keyword evidence="8 16" id="KW-0548">Nucleotidyltransferase</keyword>
<dbReference type="PANTHER" id="PTHR23115">
    <property type="entry name" value="TRANSLATION FACTOR"/>
    <property type="match status" value="1"/>
</dbReference>
<dbReference type="SUPFAM" id="SSF52540">
    <property type="entry name" value="P-loop containing nucleoside triphosphate hydrolases"/>
    <property type="match status" value="2"/>
</dbReference>
<evidence type="ECO:0000256" key="8">
    <source>
        <dbReference type="ARBA" id="ARBA00022695"/>
    </source>
</evidence>
<feature type="binding site" evidence="16">
    <location>
        <begin position="165"/>
        <end position="168"/>
    </location>
    <ligand>
        <name>GTP</name>
        <dbReference type="ChEBI" id="CHEBI:37565"/>
    </ligand>
</feature>
<evidence type="ECO:0000256" key="4">
    <source>
        <dbReference type="ARBA" id="ARBA00005048"/>
    </source>
</evidence>
<comment type="catalytic activity">
    <reaction evidence="13 16">
        <text>sulfate + ATP + H(+) = adenosine 5'-phosphosulfate + diphosphate</text>
        <dbReference type="Rhea" id="RHEA:18133"/>
        <dbReference type="ChEBI" id="CHEBI:15378"/>
        <dbReference type="ChEBI" id="CHEBI:16189"/>
        <dbReference type="ChEBI" id="CHEBI:30616"/>
        <dbReference type="ChEBI" id="CHEBI:33019"/>
        <dbReference type="ChEBI" id="CHEBI:58243"/>
        <dbReference type="EC" id="2.7.7.4"/>
    </reaction>
</comment>
<evidence type="ECO:0000256" key="15">
    <source>
        <dbReference type="ARBA" id="ARBA00062688"/>
    </source>
</evidence>
<dbReference type="Pfam" id="PF22594">
    <property type="entry name" value="GTP-eEF1A_C"/>
    <property type="match status" value="1"/>
</dbReference>
<evidence type="ECO:0000256" key="5">
    <source>
        <dbReference type="ARBA" id="ARBA00005438"/>
    </source>
</evidence>
<dbReference type="GO" id="GO:0000103">
    <property type="term" value="P:sulfate assimilation"/>
    <property type="evidence" value="ECO:0007669"/>
    <property type="project" value="UniProtKB-UniRule"/>
</dbReference>
<accession>A0A8E2QHP6</accession>
<dbReference type="NCBIfam" id="NF003478">
    <property type="entry name" value="PRK05124.1"/>
    <property type="match status" value="1"/>
</dbReference>
<feature type="binding site" evidence="16">
    <location>
        <begin position="110"/>
        <end position="114"/>
    </location>
    <ligand>
        <name>GTP</name>
        <dbReference type="ChEBI" id="CHEBI:37565"/>
    </ligand>
</feature>
<dbReference type="Pfam" id="PF03144">
    <property type="entry name" value="GTP_EFTU_D2"/>
    <property type="match status" value="1"/>
</dbReference>
<comment type="function">
    <text evidence="14 16">With CysD forms the ATP sulfurylase (ATPS) that catalyzes the adenylation of sulfate producing adenosine 5'-phosphosulfate (APS) and diphosphate, the first enzymatic step in sulfur assimilation pathway. APS synthesis involves the formation of a high-energy phosphoric-sulfuric acid anhydride bond driven by GTP hydrolysis by CysN coupled to ATP hydrolysis by CysD.</text>
</comment>
<dbReference type="Pfam" id="PF00009">
    <property type="entry name" value="GTP_EFTU"/>
    <property type="match status" value="1"/>
</dbReference>
<evidence type="ECO:0000256" key="17">
    <source>
        <dbReference type="HAMAP-Rule" id="MF_00065"/>
    </source>
</evidence>
<dbReference type="PRINTS" id="PR00315">
    <property type="entry name" value="ELONGATNFCT"/>
</dbReference>
<comment type="similarity">
    <text evidence="17">Belongs to the APS kinase family.</text>
</comment>
<organism evidence="19 20">
    <name type="scientific">Stutzerimonas degradans</name>
    <dbReference type="NCBI Taxonomy" id="2968968"/>
    <lineage>
        <taxon>Bacteria</taxon>
        <taxon>Pseudomonadati</taxon>
        <taxon>Pseudomonadota</taxon>
        <taxon>Gammaproteobacteria</taxon>
        <taxon>Pseudomonadales</taxon>
        <taxon>Pseudomonadaceae</taxon>
        <taxon>Stutzerimonas</taxon>
    </lineage>
</organism>
<comment type="caution">
    <text evidence="19">The sequence shown here is derived from an EMBL/GenBank/DDBJ whole genome shotgun (WGS) entry which is preliminary data.</text>
</comment>
<comment type="caution">
    <text evidence="17">Lacks conserved residue(s) required for the propagation of feature annotation.</text>
</comment>
<dbReference type="InterPro" id="IPR009001">
    <property type="entry name" value="Transl_elong_EF1A/Init_IF2_C"/>
</dbReference>
<dbReference type="CDD" id="cd04095">
    <property type="entry name" value="CysN_NoDQ_III"/>
    <property type="match status" value="1"/>
</dbReference>
<evidence type="ECO:0000256" key="6">
    <source>
        <dbReference type="ARBA" id="ARBA00007237"/>
    </source>
</evidence>
<gene>
    <name evidence="16" type="primary">cysN</name>
    <name evidence="17" type="synonym">cysC</name>
    <name evidence="19" type="ORF">CXK95_02985</name>
</gene>
<evidence type="ECO:0000256" key="7">
    <source>
        <dbReference type="ARBA" id="ARBA00022679"/>
    </source>
</evidence>
<evidence type="ECO:0000256" key="12">
    <source>
        <dbReference type="ARBA" id="ARBA00023268"/>
    </source>
</evidence>
<dbReference type="NCBIfam" id="TIGR00455">
    <property type="entry name" value="apsK"/>
    <property type="match status" value="1"/>
</dbReference>
<keyword evidence="9 16" id="KW-0547">Nucleotide-binding</keyword>
<evidence type="ECO:0000256" key="13">
    <source>
        <dbReference type="ARBA" id="ARBA00049370"/>
    </source>
</evidence>
<evidence type="ECO:0000256" key="3">
    <source>
        <dbReference type="ARBA" id="ARBA00004806"/>
    </source>
</evidence>
<comment type="pathway">
    <text evidence="4 16">Sulfur metabolism; hydrogen sulfide biosynthesis; sulfite from sulfate: step 1/3.</text>
</comment>
<dbReference type="CDD" id="cd02027">
    <property type="entry name" value="APSK"/>
    <property type="match status" value="1"/>
</dbReference>
<dbReference type="InterPro" id="IPR041757">
    <property type="entry name" value="CysN_GTP-bd"/>
</dbReference>
<dbReference type="InterPro" id="IPR002891">
    <property type="entry name" value="APS"/>
</dbReference>
<dbReference type="InterPro" id="IPR027417">
    <property type="entry name" value="P-loop_NTPase"/>
</dbReference>
<sequence length="632" mass="69083">MSHQSDLISEDILAYLAQHERKELLRFLTCGNVDDGKSTLIGRLLHDSKMIYEDHMEAITKDSKKVGTTGDDVDLALLVDGLQAEREQGITIDVAYRYFSTAKRKFIIADTPGHEQYTRNMATGASTCDLAIILVDARYGVQTQTRRHSYIASLLGIKHIVVAINKMDLMDFDQTVFERIKGDYLAFAERIGLQPTSLFFVPMSALKGDNVVNRSERAPWYDGQSLMEILESVEIAGDRNFNDLRFPVQYVNRPNLNFRGFAGTLASGIVRKGDEIAVLPSGKTSRIKSIVTFDGELEQATPGEAITLTLEDEIDVSRGDMLVHADNRPRIADSFDAMLVWMGEDPMLPGKKYDIKRATSYVPGSIASIAHSVDVNTLERAAASSLQLNEIGKVRVSLDASIALDGYAQNRTTGAFIVIDRLTNGTVGAGMIIADPVAHGAGGHHGTLAHVSTEERATRFGQQPATVLFSGLSGAGKSTLAYAVERKLFDMGRAVYVLDGQNLRHDLNKGLPQDRAGRTENWRRAAHVAKQFNEAGLLTLAAFVAPDAEGREQAKALIGADRLITVYVQASPQTCRQRDPQGLYAAGDDNIPGESFPYDVPLNADLVVDTETATVEEGATQVIQLLRERGAI</sequence>
<dbReference type="HAMAP" id="MF_00065">
    <property type="entry name" value="Adenylyl_sulf_kinase"/>
    <property type="match status" value="1"/>
</dbReference>
<evidence type="ECO:0000259" key="18">
    <source>
        <dbReference type="PROSITE" id="PS51722"/>
    </source>
</evidence>
<dbReference type="GO" id="GO:0070814">
    <property type="term" value="P:hydrogen sulfide biosynthetic process"/>
    <property type="evidence" value="ECO:0007669"/>
    <property type="project" value="UniProtKB-UniRule"/>
</dbReference>
<dbReference type="InterPro" id="IPR044138">
    <property type="entry name" value="CysN_II"/>
</dbReference>
<keyword evidence="10 16" id="KW-0067">ATP-binding</keyword>
<dbReference type="UniPathway" id="UPA00140">
    <property type="reaction ID" value="UER00204"/>
</dbReference>
<dbReference type="InterPro" id="IPR009000">
    <property type="entry name" value="Transl_B-barrel_sf"/>
</dbReference>
<keyword evidence="11 16" id="KW-0342">GTP-binding</keyword>
<evidence type="ECO:0000256" key="16">
    <source>
        <dbReference type="HAMAP-Rule" id="MF_00062"/>
    </source>
</evidence>
<proteinExistence type="inferred from homology"/>
<dbReference type="Gene3D" id="3.40.50.300">
    <property type="entry name" value="P-loop containing nucleotide triphosphate hydrolases"/>
    <property type="match status" value="2"/>
</dbReference>
<dbReference type="EMBL" id="POUK01000001">
    <property type="protein sequence ID" value="PNF78274.1"/>
    <property type="molecule type" value="Genomic_DNA"/>
</dbReference>
<feature type="binding site" evidence="17">
    <location>
        <begin position="471"/>
        <end position="478"/>
    </location>
    <ligand>
        <name>ATP</name>
        <dbReference type="ChEBI" id="CHEBI:30616"/>
    </ligand>
</feature>
<dbReference type="InterPro" id="IPR000795">
    <property type="entry name" value="T_Tr_GTP-bd_dom"/>
</dbReference>
<keyword evidence="17 19" id="KW-0418">Kinase</keyword>
<dbReference type="NCBIfam" id="TIGR00231">
    <property type="entry name" value="small_GTP"/>
    <property type="match status" value="1"/>
</dbReference>
<evidence type="ECO:0000313" key="19">
    <source>
        <dbReference type="EMBL" id="PNF78274.1"/>
    </source>
</evidence>
<dbReference type="CDD" id="cd04166">
    <property type="entry name" value="CysN_ATPS"/>
    <property type="match status" value="1"/>
</dbReference>
<dbReference type="GO" id="GO:0004020">
    <property type="term" value="F:adenylylsulfate kinase activity"/>
    <property type="evidence" value="ECO:0007669"/>
    <property type="project" value="UniProtKB-UniRule"/>
</dbReference>
<dbReference type="GO" id="GO:0005524">
    <property type="term" value="F:ATP binding"/>
    <property type="evidence" value="ECO:0007669"/>
    <property type="project" value="UniProtKB-UniRule"/>
</dbReference>
<dbReference type="SUPFAM" id="SSF50447">
    <property type="entry name" value="Translation proteins"/>
    <property type="match status" value="1"/>
</dbReference>
<dbReference type="NCBIfam" id="NF004035">
    <property type="entry name" value="PRK05506.1"/>
    <property type="match status" value="1"/>
</dbReference>
<comment type="similarity">
    <text evidence="6">In the N-terminal section; belongs to the TRAFAC class translation factor GTPase superfamily. Classic translation factor GTPase family. CysN/NodQ subfamily.</text>
</comment>
<keyword evidence="7 16" id="KW-0808">Transferase</keyword>
<dbReference type="InterPro" id="IPR059117">
    <property type="entry name" value="APS_kinase_dom"/>
</dbReference>
<comment type="function">
    <text evidence="17">Catalyzes the synthesis of activated sulfate.</text>
</comment>
<evidence type="ECO:0000256" key="14">
    <source>
        <dbReference type="ARBA" id="ARBA00055271"/>
    </source>
</evidence>
<comment type="function">
    <text evidence="2">APS kinase catalyzes the synthesis of activated sulfate.</text>
</comment>
<dbReference type="RefSeq" id="WP_102827581.1">
    <property type="nucleotide sequence ID" value="NZ_CP065721.1"/>
</dbReference>
<dbReference type="CDD" id="cd03695">
    <property type="entry name" value="CysN_NodQ_II"/>
    <property type="match status" value="1"/>
</dbReference>
<reference evidence="19 20" key="1">
    <citation type="submission" date="2018-01" db="EMBL/GenBank/DDBJ databases">
        <title>Denitrification phenotypes of diverse strains of Pseudomonas stutzeri.</title>
        <authorList>
            <person name="Milligan D.A."/>
            <person name="Bergaust L."/>
            <person name="Bakken L.R."/>
            <person name="Frostegard A."/>
        </authorList>
    </citation>
    <scope>NUCLEOTIDE SEQUENCE [LARGE SCALE GENOMIC DNA]</scope>
    <source>
        <strain evidence="19 20">DSM 50238</strain>
    </source>
</reference>
<feature type="binding site" evidence="16">
    <location>
        <begin position="31"/>
        <end position="38"/>
    </location>
    <ligand>
        <name>GTP</name>
        <dbReference type="ChEBI" id="CHEBI:37565"/>
    </ligand>
</feature>
<dbReference type="Proteomes" id="UP000235881">
    <property type="component" value="Unassembled WGS sequence"/>
</dbReference>
<comment type="catalytic activity">
    <reaction evidence="1 17">
        <text>adenosine 5'-phosphosulfate + ATP = 3'-phosphoadenylyl sulfate + ADP + H(+)</text>
        <dbReference type="Rhea" id="RHEA:24152"/>
        <dbReference type="ChEBI" id="CHEBI:15378"/>
        <dbReference type="ChEBI" id="CHEBI:30616"/>
        <dbReference type="ChEBI" id="CHEBI:58243"/>
        <dbReference type="ChEBI" id="CHEBI:58339"/>
        <dbReference type="ChEBI" id="CHEBI:456216"/>
        <dbReference type="EC" id="2.7.1.25"/>
    </reaction>
</comment>
<keyword evidence="12" id="KW-0511">Multifunctional enzyme</keyword>
<dbReference type="InterPro" id="IPR054696">
    <property type="entry name" value="GTP-eEF1A_C"/>
</dbReference>
<evidence type="ECO:0000256" key="9">
    <source>
        <dbReference type="ARBA" id="ARBA00022741"/>
    </source>
</evidence>
<keyword evidence="17" id="KW-0597">Phosphoprotein</keyword>
<comment type="subunit">
    <text evidence="15">Heterodimer composed of CysD, the smaller subunit, and CysNC.</text>
</comment>
<dbReference type="InterPro" id="IPR005225">
    <property type="entry name" value="Small_GTP-bd"/>
</dbReference>
<evidence type="ECO:0000256" key="1">
    <source>
        <dbReference type="ARBA" id="ARBA00001823"/>
    </source>
</evidence>
<dbReference type="InterPro" id="IPR031157">
    <property type="entry name" value="G_TR_CS"/>
</dbReference>
<dbReference type="InterPro" id="IPR050100">
    <property type="entry name" value="TRAFAC_GTPase_members"/>
</dbReference>
<dbReference type="GO" id="GO:0005525">
    <property type="term" value="F:GTP binding"/>
    <property type="evidence" value="ECO:0007669"/>
    <property type="project" value="UniProtKB-UniRule"/>
</dbReference>
<dbReference type="FunFam" id="2.40.30.10:FF:000031">
    <property type="entry name" value="Sulfate adenylyltransferase subunit 1"/>
    <property type="match status" value="1"/>
</dbReference>
<dbReference type="EC" id="2.7.1.25" evidence="17"/>
<dbReference type="HAMAP" id="MF_00062">
    <property type="entry name" value="Sulf_adenylyltr_sub1"/>
    <property type="match status" value="1"/>
</dbReference>
<comment type="similarity">
    <text evidence="16">Belongs to the TRAFAC class translation factor GTPase superfamily. Classic translation factor GTPase family. CysN/NodQ subfamily.</text>
</comment>
<dbReference type="InterPro" id="IPR011779">
    <property type="entry name" value="SO4_adenylTrfase_lsu"/>
</dbReference>
<evidence type="ECO:0000256" key="2">
    <source>
        <dbReference type="ARBA" id="ARBA00002357"/>
    </source>
</evidence>
<dbReference type="AlphaFoldDB" id="A0A8E2QHP6"/>
<comment type="similarity">
    <text evidence="5">In the C-terminal section; belongs to the APS kinase family.</text>
</comment>
<dbReference type="PROSITE" id="PS51722">
    <property type="entry name" value="G_TR_2"/>
    <property type="match status" value="1"/>
</dbReference>
<dbReference type="Gene3D" id="2.40.30.10">
    <property type="entry name" value="Translation factors"/>
    <property type="match status" value="2"/>
</dbReference>
<feature type="domain" description="Tr-type G" evidence="18">
    <location>
        <begin position="22"/>
        <end position="241"/>
    </location>
</feature>
<dbReference type="InterPro" id="IPR004161">
    <property type="entry name" value="EFTu-like_2"/>
</dbReference>
<evidence type="ECO:0000313" key="20">
    <source>
        <dbReference type="Proteomes" id="UP000235881"/>
    </source>
</evidence>
<dbReference type="FunFam" id="2.40.30.10:FF:000027">
    <property type="entry name" value="Sulfate adenylyltransferase subunit 1"/>
    <property type="match status" value="1"/>
</dbReference>
<evidence type="ECO:0000256" key="10">
    <source>
        <dbReference type="ARBA" id="ARBA00022840"/>
    </source>
</evidence>
<keyword evidence="20" id="KW-1185">Reference proteome</keyword>
<dbReference type="NCBIfam" id="TIGR02034">
    <property type="entry name" value="CysN"/>
    <property type="match status" value="1"/>
</dbReference>
<dbReference type="FunFam" id="3.40.50.300:FF:000119">
    <property type="entry name" value="Sulfate adenylyltransferase subunit 1"/>
    <property type="match status" value="1"/>
</dbReference>
<dbReference type="GO" id="GO:0004781">
    <property type="term" value="F:sulfate adenylyltransferase (ATP) activity"/>
    <property type="evidence" value="ECO:0007669"/>
    <property type="project" value="UniProtKB-UniRule"/>
</dbReference>
<dbReference type="InterPro" id="IPR044139">
    <property type="entry name" value="CysN_NoDQ_III"/>
</dbReference>
<dbReference type="FunFam" id="3.40.50.300:FF:002377">
    <property type="entry name" value="Sulfate adenylyltransferase subunit 1"/>
    <property type="match status" value="1"/>
</dbReference>
<name>A0A8E2QHP6_9GAMM</name>
<dbReference type="SUPFAM" id="SSF50465">
    <property type="entry name" value="EF-Tu/eEF-1alpha/eIF2-gamma C-terminal domain"/>
    <property type="match status" value="1"/>
</dbReference>